<comment type="caution">
    <text evidence="1">The sequence shown here is derived from an EMBL/GenBank/DDBJ whole genome shotgun (WGS) entry which is preliminary data.</text>
</comment>
<dbReference type="EMBL" id="JARK01001368">
    <property type="protein sequence ID" value="EYC16860.1"/>
    <property type="molecule type" value="Genomic_DNA"/>
</dbReference>
<gene>
    <name evidence="1" type="primary">Acey_s0032.g2535</name>
    <name evidence="1" type="ORF">Y032_0032g2535</name>
</gene>
<sequence>MTLRDQSPGFTHSRSMEIIEILATLLSISLIPHTPLLVAFCNFPSTPPPGSTAIAQNKGPEEGILAETLAGNNNDYTNLGCC</sequence>
<proteinExistence type="predicted"/>
<keyword evidence="2" id="KW-1185">Reference proteome</keyword>
<protein>
    <submittedName>
        <fullName evidence="1">Uncharacterized protein</fullName>
    </submittedName>
</protein>
<evidence type="ECO:0000313" key="2">
    <source>
        <dbReference type="Proteomes" id="UP000024635"/>
    </source>
</evidence>
<reference evidence="2" key="1">
    <citation type="journal article" date="2015" name="Nat. Genet.">
        <title>The genome and transcriptome of the zoonotic hookworm Ancylostoma ceylanicum identify infection-specific gene families.</title>
        <authorList>
            <person name="Schwarz E.M."/>
            <person name="Hu Y."/>
            <person name="Antoshechkin I."/>
            <person name="Miller M.M."/>
            <person name="Sternberg P.W."/>
            <person name="Aroian R.V."/>
        </authorList>
    </citation>
    <scope>NUCLEOTIDE SEQUENCE</scope>
    <source>
        <strain evidence="2">HY135</strain>
    </source>
</reference>
<name>A0A016UNS9_9BILA</name>
<accession>A0A016UNS9</accession>
<organism evidence="1 2">
    <name type="scientific">Ancylostoma ceylanicum</name>
    <dbReference type="NCBI Taxonomy" id="53326"/>
    <lineage>
        <taxon>Eukaryota</taxon>
        <taxon>Metazoa</taxon>
        <taxon>Ecdysozoa</taxon>
        <taxon>Nematoda</taxon>
        <taxon>Chromadorea</taxon>
        <taxon>Rhabditida</taxon>
        <taxon>Rhabditina</taxon>
        <taxon>Rhabditomorpha</taxon>
        <taxon>Strongyloidea</taxon>
        <taxon>Ancylostomatidae</taxon>
        <taxon>Ancylostomatinae</taxon>
        <taxon>Ancylostoma</taxon>
    </lineage>
</organism>
<evidence type="ECO:0000313" key="1">
    <source>
        <dbReference type="EMBL" id="EYC16860.1"/>
    </source>
</evidence>
<dbReference type="Proteomes" id="UP000024635">
    <property type="component" value="Unassembled WGS sequence"/>
</dbReference>
<dbReference type="AlphaFoldDB" id="A0A016UNS9"/>